<dbReference type="Gene3D" id="1.20.140.10">
    <property type="entry name" value="Butyryl-CoA Dehydrogenase, subunit A, domain 3"/>
    <property type="match status" value="1"/>
</dbReference>
<sequence length="142" mass="15189">MRRLPDNNPSSDEPVDAIMILFDTIADVKRNKPGAFKVLRHISTAGYTACSGPRIKYMNLRVPAKNILCQPGTGIPIFSGAVDCTAILVGAMSVGIMRAAFDAALAFAKGENRTGALDLLTRQAVADLFSGIEMQTSDLRTC</sequence>
<reference evidence="1 2" key="1">
    <citation type="submission" date="2024-09" db="EMBL/GenBank/DDBJ databases">
        <title>Rethinking Asexuality: The Enigmatic Case of Functional Sexual Genes in Lepraria (Stereocaulaceae).</title>
        <authorList>
            <person name="Doellman M."/>
            <person name="Sun Y."/>
            <person name="Barcenas-Pena A."/>
            <person name="Lumbsch H.T."/>
            <person name="Grewe F."/>
        </authorList>
    </citation>
    <scope>NUCLEOTIDE SEQUENCE [LARGE SCALE GENOMIC DNA]</scope>
    <source>
        <strain evidence="1 2">Mercado 3170</strain>
    </source>
</reference>
<dbReference type="EMBL" id="JBEFKJ010000030">
    <property type="protein sequence ID" value="KAL2038762.1"/>
    <property type="molecule type" value="Genomic_DNA"/>
</dbReference>
<evidence type="ECO:0000313" key="1">
    <source>
        <dbReference type="EMBL" id="KAL2038762.1"/>
    </source>
</evidence>
<dbReference type="InterPro" id="IPR046373">
    <property type="entry name" value="Acyl-CoA_Oxase/DH_mid-dom_sf"/>
</dbReference>
<dbReference type="InterPro" id="IPR036250">
    <property type="entry name" value="AcylCo_DH-like_C"/>
</dbReference>
<gene>
    <name evidence="1" type="ORF">N7G274_008520</name>
</gene>
<dbReference type="Proteomes" id="UP001590950">
    <property type="component" value="Unassembled WGS sequence"/>
</dbReference>
<name>A0ABR4A2Z9_9LECA</name>
<keyword evidence="2" id="KW-1185">Reference proteome</keyword>
<organism evidence="1 2">
    <name type="scientific">Stereocaulon virgatum</name>
    <dbReference type="NCBI Taxonomy" id="373712"/>
    <lineage>
        <taxon>Eukaryota</taxon>
        <taxon>Fungi</taxon>
        <taxon>Dikarya</taxon>
        <taxon>Ascomycota</taxon>
        <taxon>Pezizomycotina</taxon>
        <taxon>Lecanoromycetes</taxon>
        <taxon>OSLEUM clade</taxon>
        <taxon>Lecanoromycetidae</taxon>
        <taxon>Lecanorales</taxon>
        <taxon>Lecanorineae</taxon>
        <taxon>Stereocaulaceae</taxon>
        <taxon>Stereocaulon</taxon>
    </lineage>
</organism>
<accession>A0ABR4A2Z9</accession>
<proteinExistence type="predicted"/>
<protein>
    <submittedName>
        <fullName evidence="1">Uncharacterized protein</fullName>
    </submittedName>
</protein>
<dbReference type="SUPFAM" id="SSF47203">
    <property type="entry name" value="Acyl-CoA dehydrogenase C-terminal domain-like"/>
    <property type="match status" value="1"/>
</dbReference>
<dbReference type="Gene3D" id="2.40.110.10">
    <property type="entry name" value="Butyryl-CoA Dehydrogenase, subunit A, domain 2"/>
    <property type="match status" value="1"/>
</dbReference>
<evidence type="ECO:0000313" key="2">
    <source>
        <dbReference type="Proteomes" id="UP001590950"/>
    </source>
</evidence>
<comment type="caution">
    <text evidence="1">The sequence shown here is derived from an EMBL/GenBank/DDBJ whole genome shotgun (WGS) entry which is preliminary data.</text>
</comment>